<dbReference type="GO" id="GO:0009245">
    <property type="term" value="P:lipid A biosynthetic process"/>
    <property type="evidence" value="ECO:0007669"/>
    <property type="project" value="TreeGrafter"/>
</dbReference>
<evidence type="ECO:0000256" key="6">
    <source>
        <dbReference type="ARBA" id="ARBA00023160"/>
    </source>
</evidence>
<dbReference type="InterPro" id="IPR009081">
    <property type="entry name" value="PP-bd_ACP"/>
</dbReference>
<dbReference type="EMBL" id="LR215010">
    <property type="protein sequence ID" value="VEU69067.1"/>
    <property type="molecule type" value="Genomic_DNA"/>
</dbReference>
<dbReference type="Pfam" id="PF00550">
    <property type="entry name" value="PP-binding"/>
    <property type="match status" value="1"/>
</dbReference>
<keyword evidence="3" id="KW-0597">Phosphoprotein</keyword>
<keyword evidence="2" id="KW-0444">Lipid biosynthesis</keyword>
<organism evidence="7 8">
    <name type="scientific">Mycoplasmopsis canis</name>
    <dbReference type="NCBI Taxonomy" id="29555"/>
    <lineage>
        <taxon>Bacteria</taxon>
        <taxon>Bacillati</taxon>
        <taxon>Mycoplasmatota</taxon>
        <taxon>Mycoplasmoidales</taxon>
        <taxon>Metamycoplasmataceae</taxon>
        <taxon>Mycoplasmopsis</taxon>
    </lineage>
</organism>
<keyword evidence="5" id="KW-0443">Lipid metabolism</keyword>
<dbReference type="PANTHER" id="PTHR20863">
    <property type="entry name" value="ACYL CARRIER PROTEIN"/>
    <property type="match status" value="1"/>
</dbReference>
<evidence type="ECO:0000256" key="4">
    <source>
        <dbReference type="ARBA" id="ARBA00022832"/>
    </source>
</evidence>
<accession>A0A0F6X219</accession>
<name>A0A0F6X219_9BACT</name>
<proteinExistence type="predicted"/>
<dbReference type="HOGENOM" id="CLU_108696_5_3_14"/>
<evidence type="ECO:0000256" key="2">
    <source>
        <dbReference type="ARBA" id="ARBA00022516"/>
    </source>
</evidence>
<dbReference type="GO" id="GO:0016020">
    <property type="term" value="C:membrane"/>
    <property type="evidence" value="ECO:0007669"/>
    <property type="project" value="GOC"/>
</dbReference>
<evidence type="ECO:0000313" key="7">
    <source>
        <dbReference type="EMBL" id="VEU69067.1"/>
    </source>
</evidence>
<dbReference type="PROSITE" id="PS50075">
    <property type="entry name" value="CARRIER"/>
    <property type="match status" value="1"/>
</dbReference>
<dbReference type="STRING" id="29555.AAW50_02770"/>
<dbReference type="Gene3D" id="1.10.1200.10">
    <property type="entry name" value="ACP-like"/>
    <property type="match status" value="1"/>
</dbReference>
<dbReference type="GO" id="GO:0000036">
    <property type="term" value="F:acyl carrier activity"/>
    <property type="evidence" value="ECO:0007669"/>
    <property type="project" value="TreeGrafter"/>
</dbReference>
<dbReference type="InterPro" id="IPR036736">
    <property type="entry name" value="ACP-like_sf"/>
</dbReference>
<dbReference type="InterPro" id="IPR003231">
    <property type="entry name" value="ACP"/>
</dbReference>
<gene>
    <name evidence="7" type="primary">MCYN0201</name>
    <name evidence="7" type="ORF">NCTC10146_00547</name>
</gene>
<evidence type="ECO:0000256" key="3">
    <source>
        <dbReference type="ARBA" id="ARBA00022553"/>
    </source>
</evidence>
<dbReference type="PANTHER" id="PTHR20863:SF76">
    <property type="entry name" value="CARRIER DOMAIN-CONTAINING PROTEIN"/>
    <property type="match status" value="1"/>
</dbReference>
<dbReference type="GO" id="GO:0005829">
    <property type="term" value="C:cytosol"/>
    <property type="evidence" value="ECO:0007669"/>
    <property type="project" value="TreeGrafter"/>
</dbReference>
<dbReference type="RefSeq" id="WP_004795413.1">
    <property type="nucleotide sequence ID" value="NZ_CP011368.1"/>
</dbReference>
<dbReference type="AlphaFoldDB" id="A0A0F6X219"/>
<keyword evidence="1" id="KW-0596">Phosphopantetheine</keyword>
<dbReference type="SUPFAM" id="SSF47336">
    <property type="entry name" value="ACP-like"/>
    <property type="match status" value="1"/>
</dbReference>
<reference evidence="7 8" key="1">
    <citation type="submission" date="2019-01" db="EMBL/GenBank/DDBJ databases">
        <authorList>
            <consortium name="Pathogen Informatics"/>
        </authorList>
    </citation>
    <scope>NUCLEOTIDE SEQUENCE [LARGE SCALE GENOMIC DNA]</scope>
    <source>
        <strain evidence="7 8">NCTC10146</strain>
    </source>
</reference>
<keyword evidence="6" id="KW-0275">Fatty acid biosynthesis</keyword>
<evidence type="ECO:0000313" key="8">
    <source>
        <dbReference type="Proteomes" id="UP000290495"/>
    </source>
</evidence>
<sequence length="73" mass="8286">MENVKAKIIENFTRLARKKVVETDVVKDLKIDSLDLAEIIVLAEEEFNISISDQELMQIVTVQDVVDLVLSKV</sequence>
<evidence type="ECO:0000256" key="5">
    <source>
        <dbReference type="ARBA" id="ARBA00023098"/>
    </source>
</evidence>
<dbReference type="Proteomes" id="UP000290495">
    <property type="component" value="Chromosome"/>
</dbReference>
<keyword evidence="4" id="KW-0276">Fatty acid metabolism</keyword>
<dbReference type="KEGG" id="mcas:AAW50_02770"/>
<protein>
    <submittedName>
        <fullName evidence="7">Acyl carrier protein (ACP)</fullName>
    </submittedName>
</protein>
<evidence type="ECO:0000256" key="1">
    <source>
        <dbReference type="ARBA" id="ARBA00022450"/>
    </source>
</evidence>
<dbReference type="GO" id="GO:0000035">
    <property type="term" value="F:acyl binding"/>
    <property type="evidence" value="ECO:0007669"/>
    <property type="project" value="TreeGrafter"/>
</dbReference>